<evidence type="ECO:0000313" key="2">
    <source>
        <dbReference type="EMBL" id="HIT93828.1"/>
    </source>
</evidence>
<dbReference type="Proteomes" id="UP000824160">
    <property type="component" value="Unassembled WGS sequence"/>
</dbReference>
<reference evidence="2" key="2">
    <citation type="journal article" date="2021" name="PeerJ">
        <title>Extensive microbial diversity within the chicken gut microbiome revealed by metagenomics and culture.</title>
        <authorList>
            <person name="Gilroy R."/>
            <person name="Ravi A."/>
            <person name="Getino M."/>
            <person name="Pursley I."/>
            <person name="Horton D.L."/>
            <person name="Alikhan N.F."/>
            <person name="Baker D."/>
            <person name="Gharbi K."/>
            <person name="Hall N."/>
            <person name="Watson M."/>
            <person name="Adriaenssens E.M."/>
            <person name="Foster-Nyarko E."/>
            <person name="Jarju S."/>
            <person name="Secka A."/>
            <person name="Antonio M."/>
            <person name="Oren A."/>
            <person name="Chaudhuri R.R."/>
            <person name="La Ragione R."/>
            <person name="Hildebrand F."/>
            <person name="Pallen M.J."/>
        </authorList>
    </citation>
    <scope>NUCLEOTIDE SEQUENCE</scope>
    <source>
        <strain evidence="2">ChiBcec7-5410</strain>
    </source>
</reference>
<feature type="transmembrane region" description="Helical" evidence="1">
    <location>
        <begin position="126"/>
        <end position="151"/>
    </location>
</feature>
<reference evidence="2" key="1">
    <citation type="submission" date="2020-10" db="EMBL/GenBank/DDBJ databases">
        <authorList>
            <person name="Gilroy R."/>
        </authorList>
    </citation>
    <scope>NUCLEOTIDE SEQUENCE</scope>
    <source>
        <strain evidence="2">ChiBcec7-5410</strain>
    </source>
</reference>
<dbReference type="PIRSF" id="PIRSF027391">
    <property type="entry name" value="Hpre_diP_synt_I"/>
    <property type="match status" value="1"/>
</dbReference>
<feature type="transmembrane region" description="Helical" evidence="1">
    <location>
        <begin position="67"/>
        <end position="90"/>
    </location>
</feature>
<dbReference type="Gene3D" id="1.10.1760.20">
    <property type="match status" value="1"/>
</dbReference>
<sequence length="162" mass="17241">MVLYGMMIALAFVFSYLEHLIPFNFGIPGIKLGLGNLVVLIALYTIGSRGAFVIAVVRIVLTGLTFGGLFSMIYSLAGGLLSFVVMALLAKGNRLHITGVSICGGVMHNVGQLLVAMVVLETVNVWFYLPVLLISGAVTGVAIGITGGLLVERLDKFLRLTR</sequence>
<feature type="transmembrane region" description="Helical" evidence="1">
    <location>
        <begin position="37"/>
        <end position="61"/>
    </location>
</feature>
<accession>A0A9D1H556</accession>
<feature type="transmembrane region" description="Helical" evidence="1">
    <location>
        <begin position="6"/>
        <end position="25"/>
    </location>
</feature>
<keyword evidence="1" id="KW-1133">Transmembrane helix</keyword>
<evidence type="ECO:0000256" key="1">
    <source>
        <dbReference type="SAM" id="Phobius"/>
    </source>
</evidence>
<name>A0A9D1H556_9FIRM</name>
<dbReference type="EMBL" id="DVLW01000038">
    <property type="protein sequence ID" value="HIT93828.1"/>
    <property type="molecule type" value="Genomic_DNA"/>
</dbReference>
<dbReference type="InterPro" id="IPR010898">
    <property type="entry name" value="Hpre_diP_synth_I"/>
</dbReference>
<keyword evidence="1" id="KW-0472">Membrane</keyword>
<dbReference type="Pfam" id="PF07456">
    <property type="entry name" value="Hpre_diP_synt_I"/>
    <property type="match status" value="1"/>
</dbReference>
<organism evidence="2 3">
    <name type="scientific">Candidatus Faecivivens stercoripullorum</name>
    <dbReference type="NCBI Taxonomy" id="2840805"/>
    <lineage>
        <taxon>Bacteria</taxon>
        <taxon>Bacillati</taxon>
        <taxon>Bacillota</taxon>
        <taxon>Clostridia</taxon>
        <taxon>Eubacteriales</taxon>
        <taxon>Oscillospiraceae</taxon>
        <taxon>Oscillospiraceae incertae sedis</taxon>
        <taxon>Candidatus Faecivivens</taxon>
    </lineage>
</organism>
<feature type="transmembrane region" description="Helical" evidence="1">
    <location>
        <begin position="97"/>
        <end position="120"/>
    </location>
</feature>
<comment type="caution">
    <text evidence="2">The sequence shown here is derived from an EMBL/GenBank/DDBJ whole genome shotgun (WGS) entry which is preliminary data.</text>
</comment>
<protein>
    <submittedName>
        <fullName evidence="2">Gx transporter family protein</fullName>
    </submittedName>
</protein>
<dbReference type="AlphaFoldDB" id="A0A9D1H556"/>
<keyword evidence="1" id="KW-0812">Transmembrane</keyword>
<dbReference type="InterPro" id="IPR014535">
    <property type="entry name" value="Hpre_diP_synt_I"/>
</dbReference>
<gene>
    <name evidence="2" type="ORF">IAC43_01460</name>
</gene>
<evidence type="ECO:0000313" key="3">
    <source>
        <dbReference type="Proteomes" id="UP000824160"/>
    </source>
</evidence>
<proteinExistence type="predicted"/>